<feature type="region of interest" description="Disordered" evidence="1">
    <location>
        <begin position="1500"/>
        <end position="1547"/>
    </location>
</feature>
<dbReference type="SMART" id="SM00060">
    <property type="entry name" value="FN3"/>
    <property type="match status" value="2"/>
</dbReference>
<gene>
    <name evidence="3" type="ORF">K1X11_000545</name>
</gene>
<evidence type="ECO:0000313" key="3">
    <source>
        <dbReference type="EMBL" id="WRQ87876.1"/>
    </source>
</evidence>
<evidence type="ECO:0000256" key="1">
    <source>
        <dbReference type="SAM" id="MobiDB-lite"/>
    </source>
</evidence>
<dbReference type="Proteomes" id="UP000738431">
    <property type="component" value="Chromosome"/>
</dbReference>
<dbReference type="PANTHER" id="PTHR46957:SF3">
    <property type="entry name" value="CYTOKINE RECEPTOR"/>
    <property type="match status" value="1"/>
</dbReference>
<feature type="compositionally biased region" description="Gly residues" evidence="1">
    <location>
        <begin position="1524"/>
        <end position="1536"/>
    </location>
</feature>
<dbReference type="InterPro" id="IPR006626">
    <property type="entry name" value="PbH1"/>
</dbReference>
<dbReference type="Pfam" id="PF14592">
    <property type="entry name" value="Chondroitinas_B"/>
    <property type="match status" value="1"/>
</dbReference>
<dbReference type="InterPro" id="IPR036116">
    <property type="entry name" value="FN3_sf"/>
</dbReference>
<organism evidence="3 4">
    <name type="scientific">Actomonas aquatica</name>
    <dbReference type="NCBI Taxonomy" id="2866162"/>
    <lineage>
        <taxon>Bacteria</taxon>
        <taxon>Pseudomonadati</taxon>
        <taxon>Verrucomicrobiota</taxon>
        <taxon>Opitutia</taxon>
        <taxon>Opitutales</taxon>
        <taxon>Opitutaceae</taxon>
        <taxon>Actomonas</taxon>
    </lineage>
</organism>
<sequence>MNPFRFLTVTRPARRTSFLTSALIGTMTASLLPAVTYFESNFESDTVGEIPSSSAAISPFANNATNGIIVVGTGSTPAAISGNQSAYFYDLSTEATTRWFYELNSGTNVDNLQVDLDFRPGYAPADPENDEVRFILSAGRAGQSLPNSDFRPFEVRLVNNGKIIARSAEGTATIITIDPATTHHLTLLINSHDSTAASYADSGFGASSVPANSFLVAVDNAVIGTYTFIQTPDPTNAPEIDFYAENNDLGQFGFFQDTAREGGLIVDNLVLQSFAGTTTPTLNAPSGLSAAAASSSSIQLSWTDNAANEEGFLLERRTGSDAFATIATLSADTTSYTDTGLTPETTYDYRVSATATGFDHATSATASATTSAVAPLTDPYYSNNFESDTVGERPAGDYYGSPGSNTASNGFNVVGTGSTPAAIDGTKSLHLFDAAPDAVTRWFFPFANDTNLSAVRVDVDFRRTAAPADPEDGNQRFGIALGRAGVDLANSDFRPFEVRLFQNGNVGINYIEGSSTVGTYPADATNRLTLLVNSHDSSAAAFSGTALGTGSVAPNTVQVYINNELIGAYLFHQTPDPTNAPEVDFYASNDDLGQIGFYADSSRLFDMIIDNVLIQSLNGSETLGSGVVVPTLNAPTGVAATTASSTAINLTWTDAADNESGYIVERRTGSGDFTTIATLAANSNSFSDTGLTAATTYDYRVSATADGFDPASAAIVSATTSASGTLTDPYYSNNFETDTVGERPAGDYYGSPGSDTATNGFHVVGTGSTPAAIDGDQSLYFFDQAADAVTRWFFPFAGGANLSNARVDFDFRRTYTPTDPEDSNQRLAFTLGRAGEDVHNSDFRPFEFRVHQNGNLAINGVDGSTTIGSYNPAVTNHVTLLVNSHDTNAVAFAGTALGSGSVATNSVAVFLNNVFIGTYLFHQTPDPTNAPQVDFYASNNDLGQMGIYADSSRQAGFVIDNVLIQSLNGSETLGTGGNTGGGGGGDPVVVAPTVGAIDAPAAVTAGEDASITVTPEGTGPFTYQWYEGESGDTATPIAGATGATLDLTALDATTSVWLRVTNTAGSADTDTITITATPRDEVIVTTIAELDAALTAAVPGRTILLAAGTWTDTVIRLHGTGTATQPITVGAVTPGETILQGGSRAELSGEYLVLRDLVFRDSYTGNDDEIIQFRRSDGTPAHHSRVTNVTIEDYYPAAGTKVYYVSVFGTNNRIDHNTFIGHDVPGVTVVVWFDGVPVNHRIDHNRFADRIYGGGENGWESIRIGDSSSTQIDANCIVEYNTFDHVDGEVEIISNKTHANTYRYNTFFESRGTLTLRHGDRCIVEGNRFLGGNREAAGGVRVIGADHRIINNHFENLQPDSMGAVAVYAGQTNPSSDGYPAAHRAIIAHNTFINIDGPSIELGTGEGSRDRDVLPIGGEIANNLFAHTTSTTQALITGPAIAQQTWGHNLYRDGDASGLPTGALTAAALTFTYDETLGWYRTATDSPARDAAGALSIPVSRDLFGQPRDASPDLGAEELPTSTGGSGGNPGTGNPGTGNPNPNEPTEAVSIRNYSARGSSGSGDQLLINGIVIGGTESKSLLIRAVGPGLAHFGVSDLMTTPELVVHTVDGAVLARNAGWEESDAAGITTASAATGAFALRAGERDAALVVELAPGAYTSHVTANGGSTGNVLLETYDLTPGTGRLLNQSIRGTIGTGDATLMGGFAVHGATSRRVLIRCAGPGLLQFGVNAPAADPAIVVYDSQGNEVGRNDNWSAGANATSVAEAIAASGAFTFAAGSSDAAIVLTLPPGTYTYHANAASGTPGVAIIEAYLLED</sequence>
<dbReference type="CDD" id="cd14251">
    <property type="entry name" value="PL-6"/>
    <property type="match status" value="1"/>
</dbReference>
<dbReference type="PANTHER" id="PTHR46957">
    <property type="entry name" value="CYTOKINE RECEPTOR"/>
    <property type="match status" value="1"/>
</dbReference>
<dbReference type="Pfam" id="PF00041">
    <property type="entry name" value="fn3"/>
    <property type="match status" value="2"/>
</dbReference>
<dbReference type="RefSeq" id="WP_221029082.1">
    <property type="nucleotide sequence ID" value="NZ_CP139781.1"/>
</dbReference>
<dbReference type="CDD" id="cd00063">
    <property type="entry name" value="FN3"/>
    <property type="match status" value="2"/>
</dbReference>
<dbReference type="Gene3D" id="2.60.40.10">
    <property type="entry name" value="Immunoglobulins"/>
    <property type="match status" value="2"/>
</dbReference>
<dbReference type="SUPFAM" id="SSF51126">
    <property type="entry name" value="Pectin lyase-like"/>
    <property type="match status" value="1"/>
</dbReference>
<dbReference type="SMART" id="SM00710">
    <property type="entry name" value="PbH1"/>
    <property type="match status" value="3"/>
</dbReference>
<reference evidence="3 4" key="1">
    <citation type="submission" date="2023-12" db="EMBL/GenBank/DDBJ databases">
        <title>Description of an unclassified Opitutus bacterium of Verrucomicrobiota.</title>
        <authorList>
            <person name="Zhang D.-F."/>
        </authorList>
    </citation>
    <scope>NUCLEOTIDE SEQUENCE [LARGE SCALE GENOMIC DNA]</scope>
    <source>
        <strain evidence="3 4">WL0086</strain>
    </source>
</reference>
<name>A0ABZ1C8R3_9BACT</name>
<dbReference type="InterPro" id="IPR012334">
    <property type="entry name" value="Pectin_lyas_fold"/>
</dbReference>
<dbReference type="Gene3D" id="2.160.20.10">
    <property type="entry name" value="Single-stranded right-handed beta-helix, Pectin lyase-like"/>
    <property type="match status" value="1"/>
</dbReference>
<dbReference type="InterPro" id="IPR011050">
    <property type="entry name" value="Pectin_lyase_fold/virulence"/>
</dbReference>
<dbReference type="InterPro" id="IPR050713">
    <property type="entry name" value="RTP_Phos/Ushers"/>
</dbReference>
<protein>
    <submittedName>
        <fullName evidence="3">Chondroitinase-B domain-containing protein</fullName>
    </submittedName>
</protein>
<feature type="domain" description="Fibronectin type-III" evidence="2">
    <location>
        <begin position="284"/>
        <end position="373"/>
    </location>
</feature>
<feature type="compositionally biased region" description="Low complexity" evidence="1">
    <location>
        <begin position="1537"/>
        <end position="1547"/>
    </location>
</feature>
<dbReference type="Gene3D" id="2.60.40.2700">
    <property type="match status" value="1"/>
</dbReference>
<evidence type="ECO:0000259" key="2">
    <source>
        <dbReference type="PROSITE" id="PS50853"/>
    </source>
</evidence>
<evidence type="ECO:0000313" key="4">
    <source>
        <dbReference type="Proteomes" id="UP000738431"/>
    </source>
</evidence>
<dbReference type="InterPro" id="IPR039513">
    <property type="entry name" value="PL-6"/>
</dbReference>
<dbReference type="EMBL" id="CP139781">
    <property type="protein sequence ID" value="WRQ87876.1"/>
    <property type="molecule type" value="Genomic_DNA"/>
</dbReference>
<dbReference type="PROSITE" id="PS50853">
    <property type="entry name" value="FN3"/>
    <property type="match status" value="2"/>
</dbReference>
<dbReference type="InterPro" id="IPR013783">
    <property type="entry name" value="Ig-like_fold"/>
</dbReference>
<dbReference type="SUPFAM" id="SSF49265">
    <property type="entry name" value="Fibronectin type III"/>
    <property type="match status" value="1"/>
</dbReference>
<proteinExistence type="predicted"/>
<feature type="domain" description="Fibronectin type-III" evidence="2">
    <location>
        <begin position="634"/>
        <end position="723"/>
    </location>
</feature>
<dbReference type="InterPro" id="IPR003961">
    <property type="entry name" value="FN3_dom"/>
</dbReference>
<keyword evidence="4" id="KW-1185">Reference proteome</keyword>
<accession>A0ABZ1C8R3</accession>